<dbReference type="EMBL" id="CM044704">
    <property type="protein sequence ID" value="KAI5668206.1"/>
    <property type="molecule type" value="Genomic_DNA"/>
</dbReference>
<proteinExistence type="predicted"/>
<name>A0ACC0B6C3_CATRO</name>
<sequence length="321" mass="35758">MFHGLDAPGSTVLPPPFSTRVRMPYYSHTPSPPRASSSLAAHPDATDMHDIHQHYLPISPDVQYPPLVVDDFLVGATRDFSLYYRPSKDGPTETLGPLGPLGIIIQMINDDLGVRLSLSVSKGSDAHHRMLMSVISTISDSVRLSTKMRASCYLLSILSNSLFPNKSDLPVASYDLWPRVRNLRRNLGQAPRSDARELGGFLITNGAHVSRDSIYQYFVMMGQRSGTIALSDYRMRFDVMIAAEFGRTQGIPHVPIFGPVKHSRLASTKSYVVRHTFIRAFWYDATSQCVHADHMQHIVMPPHACIRFICRGIPPPSSDDT</sequence>
<organism evidence="1 2">
    <name type="scientific">Catharanthus roseus</name>
    <name type="common">Madagascar periwinkle</name>
    <name type="synonym">Vinca rosea</name>
    <dbReference type="NCBI Taxonomy" id="4058"/>
    <lineage>
        <taxon>Eukaryota</taxon>
        <taxon>Viridiplantae</taxon>
        <taxon>Streptophyta</taxon>
        <taxon>Embryophyta</taxon>
        <taxon>Tracheophyta</taxon>
        <taxon>Spermatophyta</taxon>
        <taxon>Magnoliopsida</taxon>
        <taxon>eudicotyledons</taxon>
        <taxon>Gunneridae</taxon>
        <taxon>Pentapetalae</taxon>
        <taxon>asterids</taxon>
        <taxon>lamiids</taxon>
        <taxon>Gentianales</taxon>
        <taxon>Apocynaceae</taxon>
        <taxon>Rauvolfioideae</taxon>
        <taxon>Vinceae</taxon>
        <taxon>Catharanthinae</taxon>
        <taxon>Catharanthus</taxon>
    </lineage>
</organism>
<gene>
    <name evidence="1" type="ORF">M9H77_18059</name>
</gene>
<comment type="caution">
    <text evidence="1">The sequence shown here is derived from an EMBL/GenBank/DDBJ whole genome shotgun (WGS) entry which is preliminary data.</text>
</comment>
<dbReference type="Proteomes" id="UP001060085">
    <property type="component" value="Linkage Group LG04"/>
</dbReference>
<evidence type="ECO:0000313" key="2">
    <source>
        <dbReference type="Proteomes" id="UP001060085"/>
    </source>
</evidence>
<evidence type="ECO:0000313" key="1">
    <source>
        <dbReference type="EMBL" id="KAI5668206.1"/>
    </source>
</evidence>
<keyword evidence="2" id="KW-1185">Reference proteome</keyword>
<reference evidence="2" key="1">
    <citation type="journal article" date="2023" name="Nat. Plants">
        <title>Single-cell RNA sequencing provides a high-resolution roadmap for understanding the multicellular compartmentation of specialized metabolism.</title>
        <authorList>
            <person name="Sun S."/>
            <person name="Shen X."/>
            <person name="Li Y."/>
            <person name="Li Y."/>
            <person name="Wang S."/>
            <person name="Li R."/>
            <person name="Zhang H."/>
            <person name="Shen G."/>
            <person name="Guo B."/>
            <person name="Wei J."/>
            <person name="Xu J."/>
            <person name="St-Pierre B."/>
            <person name="Chen S."/>
            <person name="Sun C."/>
        </authorList>
    </citation>
    <scope>NUCLEOTIDE SEQUENCE [LARGE SCALE GENOMIC DNA]</scope>
</reference>
<protein>
    <submittedName>
        <fullName evidence="1">Uncharacterized protein</fullName>
    </submittedName>
</protein>
<accession>A0ACC0B6C3</accession>